<dbReference type="InterPro" id="IPR041664">
    <property type="entry name" value="AAA_16"/>
</dbReference>
<organism evidence="4 5">
    <name type="scientific">Solirubrobacter pauli</name>
    <dbReference type="NCBI Taxonomy" id="166793"/>
    <lineage>
        <taxon>Bacteria</taxon>
        <taxon>Bacillati</taxon>
        <taxon>Actinomycetota</taxon>
        <taxon>Thermoleophilia</taxon>
        <taxon>Solirubrobacterales</taxon>
        <taxon>Solirubrobacteraceae</taxon>
        <taxon>Solirubrobacter</taxon>
    </lineage>
</organism>
<dbReference type="Pfam" id="PF00196">
    <property type="entry name" value="GerE"/>
    <property type="match status" value="1"/>
</dbReference>
<dbReference type="SUPFAM" id="SSF46894">
    <property type="entry name" value="C-terminal effector domain of the bipartite response regulators"/>
    <property type="match status" value="1"/>
</dbReference>
<dbReference type="InterPro" id="IPR036388">
    <property type="entry name" value="WH-like_DNA-bd_sf"/>
</dbReference>
<dbReference type="InterPro" id="IPR000792">
    <property type="entry name" value="Tscrpt_reg_LuxR_C"/>
</dbReference>
<dbReference type="RefSeq" id="WP_121256819.1">
    <property type="nucleotide sequence ID" value="NZ_RBIL01000002.1"/>
</dbReference>
<dbReference type="EMBL" id="RBIL01000002">
    <property type="protein sequence ID" value="RKQ87855.1"/>
    <property type="molecule type" value="Genomic_DNA"/>
</dbReference>
<dbReference type="GO" id="GO:0006355">
    <property type="term" value="P:regulation of DNA-templated transcription"/>
    <property type="evidence" value="ECO:0007669"/>
    <property type="project" value="InterPro"/>
</dbReference>
<dbReference type="Gene3D" id="1.10.10.10">
    <property type="entry name" value="Winged helix-like DNA-binding domain superfamily/Winged helix DNA-binding domain"/>
    <property type="match status" value="1"/>
</dbReference>
<accession>A0A660L3G1</accession>
<dbReference type="PROSITE" id="PS00622">
    <property type="entry name" value="HTH_LUXR_1"/>
    <property type="match status" value="1"/>
</dbReference>
<evidence type="ECO:0000256" key="2">
    <source>
        <dbReference type="ARBA" id="ARBA00022840"/>
    </source>
</evidence>
<keyword evidence="1" id="KW-0547">Nucleotide-binding</keyword>
<feature type="domain" description="HTH luxR-type" evidence="3">
    <location>
        <begin position="851"/>
        <end position="916"/>
    </location>
</feature>
<dbReference type="PANTHER" id="PTHR16305:SF35">
    <property type="entry name" value="TRANSCRIPTIONAL ACTIVATOR DOMAIN"/>
    <property type="match status" value="1"/>
</dbReference>
<comment type="caution">
    <text evidence="4">The sequence shown here is derived from an EMBL/GenBank/DDBJ whole genome shotgun (WGS) entry which is preliminary data.</text>
</comment>
<reference evidence="4 5" key="1">
    <citation type="submission" date="2018-10" db="EMBL/GenBank/DDBJ databases">
        <title>Genomic Encyclopedia of Archaeal and Bacterial Type Strains, Phase II (KMG-II): from individual species to whole genera.</title>
        <authorList>
            <person name="Goeker M."/>
        </authorList>
    </citation>
    <scope>NUCLEOTIDE SEQUENCE [LARGE SCALE GENOMIC DNA]</scope>
    <source>
        <strain evidence="4 5">DSM 14954</strain>
    </source>
</reference>
<gene>
    <name evidence="4" type="ORF">C8N24_5887</name>
</gene>
<evidence type="ECO:0000256" key="1">
    <source>
        <dbReference type="ARBA" id="ARBA00022741"/>
    </source>
</evidence>
<evidence type="ECO:0000259" key="3">
    <source>
        <dbReference type="PROSITE" id="PS50043"/>
    </source>
</evidence>
<evidence type="ECO:0000313" key="4">
    <source>
        <dbReference type="EMBL" id="RKQ87855.1"/>
    </source>
</evidence>
<dbReference type="PROSITE" id="PS50043">
    <property type="entry name" value="HTH_LUXR_2"/>
    <property type="match status" value="1"/>
</dbReference>
<dbReference type="GO" id="GO:0003677">
    <property type="term" value="F:DNA binding"/>
    <property type="evidence" value="ECO:0007669"/>
    <property type="project" value="InterPro"/>
</dbReference>
<dbReference type="OrthoDB" id="3176919at2"/>
<dbReference type="SUPFAM" id="SSF48452">
    <property type="entry name" value="TPR-like"/>
    <property type="match status" value="1"/>
</dbReference>
<dbReference type="GO" id="GO:0005737">
    <property type="term" value="C:cytoplasm"/>
    <property type="evidence" value="ECO:0007669"/>
    <property type="project" value="TreeGrafter"/>
</dbReference>
<dbReference type="PRINTS" id="PR00038">
    <property type="entry name" value="HTHLUXR"/>
</dbReference>
<keyword evidence="2" id="KW-0067">ATP-binding</keyword>
<sequence length="917" mass="97259">MVGRARELARLKDALGRLPAVVALTGEPGIGKSRLLGALRDEAAGALVLSGRAAEFERELPYGPLVDALDAHLASLDDTKLRGLDTEQLGGIFPALADRAGATPTLAVERYRSHRAVIELLARLAATKPLVLTLDDMHHADPASLELLLALVRRPPAGRVLVAVAMRPPAPDGLRDGDALIRIDLGPLDPDEALELIGTALPAAQRDAVLRESGGNPFYIEQLVRAGATLPGSVAEAIAGELRTLDAVPRRLLEGAAVAGDPFEPELAAAAADLEEPLAPLDALLASGLVRATDVPRQFAFRHPLVHRAVYEGAPGGWRLAAHGRVAQALAGRGAPPPVLAHHVEFSAPPGDAQAIALLRAAGDMIRPRTPASAARWYEAALRLASGAELDPAVGGETRRAILKDLAQAEAAAGRLERSRRALLEALVLVDPASPELVTLVTRCAAVEHWLGRHEDARRRLQAALAQHGESQALRLALAFDALYGLDLATSAERARSALDGPDRGASASAEALLALVLAASGQRAAAEQAVEAATGTLDELDDRTVAAHLEAFWYLAWAESFLDRFDASIEHGRRGLELSRATGQDWLLVPLTLASVFPYEMQGRVDDACEAGAAAVDAARLAGNPHYLAWALWEYGLALWYHGDTSGARAAFEESHARATETGRLLLWESEPGWAFGTVLAEEGDVVASRAIQLRWCGGFELRHVMPAEHSIAWDIFVDNALALDDLEEAEAMAARLDAHAPEIRRPLAQVLGHRSRGAVRLAREDADGAAASARAAIAVAEPAGLVLEALRARMLLAAALADTDRATAVRELRAAEQALDAGGAHLLRDRARRELRRLGHRVDAARRREPAGLEGLSAREHEVVALVAAGHSNPAIAAELFLSVKTVETHLRNVFGKLGVTSRAEVAAAFARAQA</sequence>
<dbReference type="InterPro" id="IPR011990">
    <property type="entry name" value="TPR-like_helical_dom_sf"/>
</dbReference>
<dbReference type="InterPro" id="IPR027417">
    <property type="entry name" value="P-loop_NTPase"/>
</dbReference>
<dbReference type="Pfam" id="PF13191">
    <property type="entry name" value="AAA_16"/>
    <property type="match status" value="1"/>
</dbReference>
<dbReference type="Gene3D" id="1.25.40.10">
    <property type="entry name" value="Tetratricopeptide repeat domain"/>
    <property type="match status" value="1"/>
</dbReference>
<name>A0A660L3G1_9ACTN</name>
<dbReference type="GO" id="GO:0005524">
    <property type="term" value="F:ATP binding"/>
    <property type="evidence" value="ECO:0007669"/>
    <property type="project" value="UniProtKB-KW"/>
</dbReference>
<dbReference type="PANTHER" id="PTHR16305">
    <property type="entry name" value="TESTICULAR SOLUBLE ADENYLYL CYCLASE"/>
    <property type="match status" value="1"/>
</dbReference>
<evidence type="ECO:0000313" key="5">
    <source>
        <dbReference type="Proteomes" id="UP000278962"/>
    </source>
</evidence>
<dbReference type="AlphaFoldDB" id="A0A660L3G1"/>
<protein>
    <submittedName>
        <fullName evidence="4">Regulatory LuxR family protein</fullName>
    </submittedName>
</protein>
<dbReference type="GO" id="GO:0004016">
    <property type="term" value="F:adenylate cyclase activity"/>
    <property type="evidence" value="ECO:0007669"/>
    <property type="project" value="TreeGrafter"/>
</dbReference>
<keyword evidence="5" id="KW-1185">Reference proteome</keyword>
<dbReference type="InterPro" id="IPR016032">
    <property type="entry name" value="Sig_transdc_resp-reg_C-effctor"/>
</dbReference>
<dbReference type="SMART" id="SM00421">
    <property type="entry name" value="HTH_LUXR"/>
    <property type="match status" value="1"/>
</dbReference>
<proteinExistence type="predicted"/>
<dbReference type="CDD" id="cd06170">
    <property type="entry name" value="LuxR_C_like"/>
    <property type="match status" value="1"/>
</dbReference>
<dbReference type="Gene3D" id="3.40.50.300">
    <property type="entry name" value="P-loop containing nucleotide triphosphate hydrolases"/>
    <property type="match status" value="1"/>
</dbReference>
<dbReference type="Proteomes" id="UP000278962">
    <property type="component" value="Unassembled WGS sequence"/>
</dbReference>
<dbReference type="SUPFAM" id="SSF52540">
    <property type="entry name" value="P-loop containing nucleoside triphosphate hydrolases"/>
    <property type="match status" value="1"/>
</dbReference>